<dbReference type="EMBL" id="ACVC01000036">
    <property type="protein sequence ID" value="EFO65226.1"/>
    <property type="molecule type" value="Genomic_DNA"/>
</dbReference>
<dbReference type="Pfam" id="PF24987">
    <property type="entry name" value="HEAT_EF3_N"/>
    <property type="match status" value="1"/>
</dbReference>
<keyword evidence="1" id="KW-0677">Repeat</keyword>
<dbReference type="OMA" id="SIRITIM"/>
<dbReference type="VEuPathDB" id="GiardiaDB:GLP15_1646"/>
<dbReference type="Proteomes" id="UP000008974">
    <property type="component" value="Unassembled WGS sequence"/>
</dbReference>
<name>E1EX46_GIAIA</name>
<proteinExistence type="predicted"/>
<dbReference type="GO" id="GO:0019887">
    <property type="term" value="F:protein kinase regulator activity"/>
    <property type="evidence" value="ECO:0007669"/>
    <property type="project" value="TreeGrafter"/>
</dbReference>
<reference evidence="2 3" key="1">
    <citation type="journal article" date="2010" name="BMC Genomics">
        <title>Genome analysis and comparative genomics of a Giardia intestinalis assemblage E isolate.</title>
        <authorList>
            <person name="Jerlstrom-Hultqvist J."/>
            <person name="Franzen O."/>
            <person name="Ankarklev J."/>
            <person name="Xu F."/>
            <person name="Nohynkova E."/>
            <person name="Andersson J.O."/>
            <person name="Svard S.G."/>
            <person name="Andersson B."/>
        </authorList>
    </citation>
    <scope>NUCLEOTIDE SEQUENCE [LARGE SCALE GENOMIC DNA]</scope>
    <source>
        <strain evidence="2 3">P15</strain>
    </source>
</reference>
<dbReference type="GO" id="GO:0006417">
    <property type="term" value="P:regulation of translation"/>
    <property type="evidence" value="ECO:0007669"/>
    <property type="project" value="TreeGrafter"/>
</dbReference>
<dbReference type="STRING" id="658858.E1EX46"/>
<dbReference type="PANTHER" id="PTHR23346:SF7">
    <property type="entry name" value="STALLED RIBOSOME SENSOR GCN1"/>
    <property type="match status" value="1"/>
</dbReference>
<dbReference type="Gene3D" id="1.25.10.10">
    <property type="entry name" value="Leucine-rich Repeat Variant"/>
    <property type="match status" value="2"/>
</dbReference>
<accession>E1EX46</accession>
<comment type="caution">
    <text evidence="2">The sequence shown here is derived from an EMBL/GenBank/DDBJ whole genome shotgun (WGS) entry which is preliminary data.</text>
</comment>
<dbReference type="PANTHER" id="PTHR23346">
    <property type="entry name" value="TRANSLATIONAL ACTIVATOR GCN1-RELATED"/>
    <property type="match status" value="1"/>
</dbReference>
<evidence type="ECO:0000256" key="1">
    <source>
        <dbReference type="ARBA" id="ARBA00022737"/>
    </source>
</evidence>
<protein>
    <submittedName>
        <fullName evidence="2">Translational activator GCN1</fullName>
    </submittedName>
</protein>
<evidence type="ECO:0000313" key="2">
    <source>
        <dbReference type="EMBL" id="EFO65226.1"/>
    </source>
</evidence>
<gene>
    <name evidence="2" type="ORF">GLP15_1646</name>
</gene>
<dbReference type="OrthoDB" id="10253441at2759"/>
<sequence>MSSRHSSRQDIEKLTNEAEATLLLDHLPTIVKYGSIEQILRLWPIMLTDARRLTGRHIRSYEYVLRCALKHIDDSLPTEVERLLGCLTSLMQRQPTAFLTFLVESLSHWHTYMISSVKLRNYLLSLLFDAYLEDKPRFNNIKLQAAIVNCRGSNLTICQFISGDLPVQKKTALTLRNIDSLLSLLIQSRDSHISNDYDILVSKLSEVLIAKASTRLQDTLLFLLNLMHNPETTLTNLTDVFKLSLGEEVVLHLLRIYGSSVAVVESFIDEVPIDSDYFDQKLAIIEASHLKSPLVTLDIVLVLLHKYCRQASPGTLLASFSLFWNKFYKLLFHANTVHSTCTPIVGLLLTCLASIFASPLHREEKIQIWEEILYQGLISNAFNDVDHITLLNASFRVIGPLPANHGKLWLCLAYMHCSARKNLIHGYFWSAPTRVSISSFDSCLQLLYKLVLSVDLQAFFMQTRHLLTYSSISCLVTSLCQSVHLDPSITELLGLTDKDRSILCASSQAISDLHSPRLQPPEVPKLSPDDLKGEQQYKQSLAKYNEERNQVLALEDARRKHILGLLDSLEQRIWTYVAAWASFPSQFIAFTLGQVTTLALELASAVNGFFSSNASSLVKILVALLNHGLSLCVEKALNDCSSNDHEDTGPRGKFRYSFIPCYVHNPALLIIAITFLTKRAGEQPNRQLYDHILSILSSNDVQTRIKQQNRLYARLAFTNCLANNVLVGGESFQSLAYLSNAACYTLLSQSTAGLGSYFMLQAVMPLFHAFLDVEDKTIVALSAKQLIFEYINAVLVATPEAVQQSMPGQFYRDFLEQLLKLLDYGESSRLGRTILKIFCENIPFSCVDSSIIQPLLKNISHPTQRSNRHMAIDGLMALKFTAQDLQRKSSLINTPELCCQFYIARTEFPLDNFDRFIASHLHTPLLVEQPVLLLRTFLTYVLTTNCSPYVLGLFPKTLENLLGRLLQYEQRLIYLAYIVLVNELVRSYTTVEDSPMDTGTSTAFLRRQLWTAISVVIQLLTANNISVFQCQRAVATLETPEFLLAGSLSMLPSHSFPMACGITLNEHSSEKYRRIQKLREECLFIRCNSSAPEDLKVSPHLVVVPNYFSEDIIIDTLRASPYIFVHQDPMGLSCLELLIRFALVVGFLDFDESCRRSCVDAISSIFISYGVKYRNQILFVKSSTRNDYMASVIIPESVIYLAQSVMDYGALLLTHGNFYKYLLHQESLTHYLDMNAISSIITVLTDVCSWLPCPHSFRDQFFDFLTEALKLQDNTDDRVLYYTIVKNASRAFPPDAPEALEYVTRVLIPRFGDTCIKHLDAYPGAPFALAGISAYYGLECLIGDQGVISAYLLPLLGPADHISALGKTNTTEVRQVLVALALLEGLYIGFGQLFEPCLILVLPYILKLSGSSNKSIAQRLDVIHDKLLGNLSPFGMQYILSTLLKALDTSSDWNERYGALTLMYRICTFNSAVISHSLLKNIIFSMLPRVIPVILDIIVSEVNTKIKEAAQKTMDIITLSVQSPDIRPYVSRILTAFTDPSLLRDILCDVSELKFKTRLDGASLTLLVPLCRKAIMMPTATIYNIGKNRMDGIHTKVLACECLALCCKISSIMDLKEHAVLIKQSLKSTLVETRPEIRSAGAKSLAILATAIPADADGIVTELWSNIFLKSKVPYAEAHGLAEAISTVLVDLDRANELYQHLRLFYYFRCNWTFNKQPLEISDTLADHLRRQYQSANAVTFLLILQYMTKCIVERRDLGQEAEFIKLFFKEAFSMIFISAMDNVQDACYFLDVRSQIARILATSFLGTDNSQVESILQTIKMFAFSETHSTRALCASLTADIISDLGSETMPTVSESQQDDKNKKPKVLLNEAYYSLGERSEKTKIFIPDNAIKQAITRLGKNNFELLMSIIFVLRLDPISEVRTQAMTTWKAIVQKPLEMTRECMPNINKLLFEMSNRVNPTEVVEPDIFSYPLIIDLTIQDLVRMSKAYTSEYFYPMLVAIVLHADISSSDVDADVSSALYILSVLLKHLPPPADTINEQLISKVSLCLSSSNMLISYSATNLFSSFSAGNEASVDVTSIVIDPLLTDILESSSAADKSITTLVSLCHKKRATMVTVVDRLLTILEEDLLGTCEKNQRVAQFMKDCFKGLPRSFYSAVKDIFQRVFKSFSALKEEALSDVDLLMNLKLRPIGCILKAIIICIGDDKDSLLMLERCCRDNFESPFFGQLVCAFYVVQVLLDPSSSSELYVSIINDSDYVKAILRAVCLAMSREGLAGSILATINVLHSLAKSVGASNYDFLTAFAYGLYMGLRSALTLNSGHLVVATQVDFSLLLDVLMCLLSNKLTTNESVQSAVFTSSLFLLHTAGSVPHKQKSNPGVTKVVIDEIPIFVNIEEAVKPLKPYVTRLVGRILNLLNDQLSLDIRSKLLDMLGIVLALSPANCKIFEGSIRITIMTKKGLTSAAKDVRTAAAKVIKGLTKVTTKPEQLAYILLSLAVTYSSMTHQVAISSESVDINVSVLSCLADLLHTVSLNQSVALSKIATLPLTQPILDSVISYTYSCYLFDAIPAYKGPAAECVTLAILQLPADKAIEYLMSYVFERSSDNLVSTEQNRIALKLAAAIPTQLLVETPRPSGIELLLLAHEAYTRLNGISELIDSWLRQRIDKALELHDYLVLLELYTEVFRVAGSFVSTVGTSSPLCTKITELIAPSINCLETVLRVLVNPAQKGTTDHKLATIAILSRCVSNGKLSEAHLKLLATYIAVELKILLCDKSQPVMTAAEELFVSLFRLQYGMDFAMSIFTKLKESNEGFAKELQAYSEMLRKRLSVRS</sequence>
<dbReference type="GO" id="GO:0005829">
    <property type="term" value="C:cytosol"/>
    <property type="evidence" value="ECO:0007669"/>
    <property type="project" value="TreeGrafter"/>
</dbReference>
<evidence type="ECO:0000313" key="3">
    <source>
        <dbReference type="Proteomes" id="UP000008974"/>
    </source>
</evidence>
<dbReference type="SUPFAM" id="SSF48371">
    <property type="entry name" value="ARM repeat"/>
    <property type="match status" value="2"/>
</dbReference>
<dbReference type="GO" id="GO:0034198">
    <property type="term" value="P:cellular response to amino acid starvation"/>
    <property type="evidence" value="ECO:0007669"/>
    <property type="project" value="TreeGrafter"/>
</dbReference>
<dbReference type="InterPro" id="IPR016024">
    <property type="entry name" value="ARM-type_fold"/>
</dbReference>
<dbReference type="InterPro" id="IPR011989">
    <property type="entry name" value="ARM-like"/>
</dbReference>
<organism evidence="2 3">
    <name type="scientific">Giardia intestinalis (strain P15)</name>
    <name type="common">Giardia lamblia</name>
    <dbReference type="NCBI Taxonomy" id="658858"/>
    <lineage>
        <taxon>Eukaryota</taxon>
        <taxon>Metamonada</taxon>
        <taxon>Diplomonadida</taxon>
        <taxon>Hexamitidae</taxon>
        <taxon>Giardiinae</taxon>
        <taxon>Giardia</taxon>
    </lineage>
</organism>